<keyword evidence="2" id="KW-0347">Helicase</keyword>
<dbReference type="Gene3D" id="3.40.50.300">
    <property type="entry name" value="P-loop containing nucleotide triphosphate hydrolases"/>
    <property type="match status" value="2"/>
</dbReference>
<keyword evidence="2" id="KW-0378">Hydrolase</keyword>
<dbReference type="GO" id="GO:0004386">
    <property type="term" value="F:helicase activity"/>
    <property type="evidence" value="ECO:0007669"/>
    <property type="project" value="UniProtKB-KW"/>
</dbReference>
<gene>
    <name evidence="2" type="ORF">MARIT_1584</name>
</gene>
<dbReference type="SUPFAM" id="SSF52540">
    <property type="entry name" value="P-loop containing nucleoside triphosphate hydrolases"/>
    <property type="match status" value="2"/>
</dbReference>
<name>A0A2H1E9R8_9FLAO</name>
<dbReference type="AlphaFoldDB" id="A0A2H1E9R8"/>
<dbReference type="GeneID" id="47723101"/>
<evidence type="ECO:0000259" key="1">
    <source>
        <dbReference type="Pfam" id="PF13538"/>
    </source>
</evidence>
<dbReference type="EMBL" id="LT634361">
    <property type="protein sequence ID" value="SFZ82430.1"/>
    <property type="molecule type" value="Genomic_DNA"/>
</dbReference>
<dbReference type="InterPro" id="IPR050534">
    <property type="entry name" value="Coronavir_polyprotein_1ab"/>
</dbReference>
<reference evidence="2 3" key="1">
    <citation type="submission" date="2016-11" db="EMBL/GenBank/DDBJ databases">
        <authorList>
            <person name="Jaros S."/>
            <person name="Januszkiewicz K."/>
            <person name="Wedrychowicz H."/>
        </authorList>
    </citation>
    <scope>NUCLEOTIDE SEQUENCE [LARGE SCALE GENOMIC DNA]</scope>
    <source>
        <strain evidence="2">NCIMB 2154T</strain>
    </source>
</reference>
<dbReference type="Proteomes" id="UP000231564">
    <property type="component" value="Chromosome MARIT"/>
</dbReference>
<dbReference type="OrthoDB" id="9803432at2"/>
<feature type="domain" description="UvrD-like helicase C-terminal" evidence="1">
    <location>
        <begin position="821"/>
        <end position="865"/>
    </location>
</feature>
<dbReference type="KEGG" id="tmar:MARIT_1584"/>
<keyword evidence="2" id="KW-0067">ATP-binding</keyword>
<organism evidence="2 3">
    <name type="scientific">Tenacibaculum maritimum NCIMB 2154</name>
    <dbReference type="NCBI Taxonomy" id="1349785"/>
    <lineage>
        <taxon>Bacteria</taxon>
        <taxon>Pseudomonadati</taxon>
        <taxon>Bacteroidota</taxon>
        <taxon>Flavobacteriia</taxon>
        <taxon>Flavobacteriales</taxon>
        <taxon>Flavobacteriaceae</taxon>
        <taxon>Tenacibaculum</taxon>
    </lineage>
</organism>
<dbReference type="PANTHER" id="PTHR43788">
    <property type="entry name" value="DNA2/NAM7 HELICASE FAMILY MEMBER"/>
    <property type="match status" value="1"/>
</dbReference>
<keyword evidence="2" id="KW-0547">Nucleotide-binding</keyword>
<dbReference type="CDD" id="cd18809">
    <property type="entry name" value="SF1_C_RecD"/>
    <property type="match status" value="1"/>
</dbReference>
<evidence type="ECO:0000313" key="3">
    <source>
        <dbReference type="Proteomes" id="UP000231564"/>
    </source>
</evidence>
<accession>A0A2H1E9R8</accession>
<evidence type="ECO:0000313" key="2">
    <source>
        <dbReference type="EMBL" id="SFZ82430.1"/>
    </source>
</evidence>
<dbReference type="Pfam" id="PF13538">
    <property type="entry name" value="UvrD_C_2"/>
    <property type="match status" value="1"/>
</dbReference>
<dbReference type="RefSeq" id="WP_100211186.1">
    <property type="nucleotide sequence ID" value="NZ_CP138495.1"/>
</dbReference>
<keyword evidence="3" id="KW-1185">Reference proteome</keyword>
<sequence>MSKITSHILNIDKTICKNIEKFDDDERGLLSQNILSQLRNFVEHISLKVFEDAQQTELNNSYENIQNAIEYIKARGDLKFLSRFHKLLQITASHYTLNEESSERLILKYFEYLIKIKSFLYKTYNLDALYNLKDFPIQTDSNLKEYYEKISSLIKQPEENRKKTNYKDRYYIQKVKPFFVENEIFYEVTFRRANDYTSKFDRIIAFTKLEILGNYAVKLSISTDYIDILDKKMPIQIIDSWDVSIRPCEIDNFAKIFGVKSKISSGKESYELMKYLTSSGLNLVEVISLNDWYYEYVKKTVTEKSKASRIFQLLDKCREMGKTKSDGHNLLRYLLLKLNNKIIKKQYTNSPCHLLSNLNLEFGSIPFDQMPFNSALINHNPKLSDLFSSIDTEGRKHEILARHIKNNTEQKGQLFTAINEIENFDNIEELISQWNDNLYWKHKNREIESFKKSVFIKGYEADTFNIINKLKEISSAGIKNYKNSIESWLNSTAYKIDCEEKETALKNLFESSKVALIYGAAGTGKSTMINHISNFFDKESKLYLANTNPAVDNLKRNIKVANCNFKTITKFTWSKETEYDILIIDECSTVSNSDMLKILNKAKFRLLILVGDVFQIESILFGNWFSLIKSFIPKSSVFELEKPYRSNNPDLLRLWERVRNIDDNILETLTKNEYSKTLDNSIFQNAEEDEIILCLNYDGLYGINNINSFLQSSNSNQAFVWGTQTYKVEDPIIFNESGRFSPLIYNNLKGKISGIKLLDEQIQFDIEVNLALNEFDTESYDFELLDDSENGNSVIRFTVDKYKSTDDDDDDSSNIIPFQVAYAVSIHKAQGLEYNSVKIVITDEVEEMISHNIFYTAITRAKENLKIYWTPESEKKIIESFKTKFNKKDYALLKTKNSL</sequence>
<proteinExistence type="predicted"/>
<dbReference type="Pfam" id="PF13604">
    <property type="entry name" value="AAA_30"/>
    <property type="match status" value="1"/>
</dbReference>
<dbReference type="InterPro" id="IPR027417">
    <property type="entry name" value="P-loop_NTPase"/>
</dbReference>
<protein>
    <submittedName>
        <fullName evidence="2">Helicase family protein</fullName>
    </submittedName>
</protein>
<dbReference type="InterPro" id="IPR027785">
    <property type="entry name" value="UvrD-like_helicase_C"/>
</dbReference>